<dbReference type="Proteomes" id="UP000694559">
    <property type="component" value="Unplaced"/>
</dbReference>
<evidence type="ECO:0000259" key="2">
    <source>
        <dbReference type="PROSITE" id="PS50835"/>
    </source>
</evidence>
<dbReference type="InterPro" id="IPR050150">
    <property type="entry name" value="IgV_Light_Chain"/>
</dbReference>
<feature type="chain" id="PRO_5044681709" description="Ig-like domain-containing protein" evidence="1">
    <location>
        <begin position="20"/>
        <end position="127"/>
    </location>
</feature>
<sequence>MAWSLLLAFFFLWCTGANSQYTLTQPAAQSFPLGQPAKISCTMSRDSQVGSSYIYWYQQKAGESPKYLLYDDNTNGRFSGTIDSSANAAYLTITNLQGEDEADYYCGGNYGSGSTWQYPQCYTHLQK</sequence>
<dbReference type="InterPro" id="IPR007110">
    <property type="entry name" value="Ig-like_dom"/>
</dbReference>
<dbReference type="Ensembl" id="ENSNNAT00000008618.1">
    <property type="protein sequence ID" value="ENSNNAP00000008223.1"/>
    <property type="gene ID" value="ENSNNAG00000005503.1"/>
</dbReference>
<dbReference type="AlphaFoldDB" id="A0A8C6VND1"/>
<proteinExistence type="predicted"/>
<dbReference type="PANTHER" id="PTHR23267">
    <property type="entry name" value="IMMUNOGLOBULIN LIGHT CHAIN"/>
    <property type="match status" value="1"/>
</dbReference>
<dbReference type="InterPro" id="IPR036179">
    <property type="entry name" value="Ig-like_dom_sf"/>
</dbReference>
<feature type="domain" description="Ig-like" evidence="2">
    <location>
        <begin position="19"/>
        <end position="106"/>
    </location>
</feature>
<evidence type="ECO:0000256" key="1">
    <source>
        <dbReference type="SAM" id="SignalP"/>
    </source>
</evidence>
<evidence type="ECO:0000313" key="4">
    <source>
        <dbReference type="Proteomes" id="UP000694559"/>
    </source>
</evidence>
<reference evidence="3" key="1">
    <citation type="submission" date="2025-05" db="UniProtKB">
        <authorList>
            <consortium name="Ensembl"/>
        </authorList>
    </citation>
    <scope>IDENTIFICATION</scope>
</reference>
<dbReference type="InterPro" id="IPR013783">
    <property type="entry name" value="Ig-like_fold"/>
</dbReference>
<dbReference type="OrthoDB" id="9039611at2759"/>
<accession>A0A8C6VND1</accession>
<evidence type="ECO:0000313" key="3">
    <source>
        <dbReference type="Ensembl" id="ENSNNAP00000008251.1"/>
    </source>
</evidence>
<dbReference type="Pfam" id="PF07686">
    <property type="entry name" value="V-set"/>
    <property type="match status" value="1"/>
</dbReference>
<protein>
    <recommendedName>
        <fullName evidence="2">Ig-like domain-containing protein</fullName>
    </recommendedName>
</protein>
<dbReference type="InterPro" id="IPR013106">
    <property type="entry name" value="Ig_V-set"/>
</dbReference>
<dbReference type="SUPFAM" id="SSF48726">
    <property type="entry name" value="Immunoglobulin"/>
    <property type="match status" value="1"/>
</dbReference>
<dbReference type="GeneTree" id="ENSGT00940000161517"/>
<keyword evidence="1" id="KW-0732">Signal</keyword>
<dbReference type="PROSITE" id="PS50835">
    <property type="entry name" value="IG_LIKE"/>
    <property type="match status" value="1"/>
</dbReference>
<dbReference type="Ensembl" id="ENSNNAT00000008595.1">
    <property type="protein sequence ID" value="ENSNNAP00000008200.1"/>
    <property type="gene ID" value="ENSNNAG00000005503.1"/>
</dbReference>
<dbReference type="Ensembl" id="ENSNNAT00000008646.1">
    <property type="protein sequence ID" value="ENSNNAP00000008251.1"/>
    <property type="gene ID" value="ENSNNAG00000005503.1"/>
</dbReference>
<dbReference type="Gene3D" id="2.60.40.10">
    <property type="entry name" value="Immunoglobulins"/>
    <property type="match status" value="1"/>
</dbReference>
<feature type="signal peptide" evidence="1">
    <location>
        <begin position="1"/>
        <end position="19"/>
    </location>
</feature>
<dbReference type="SMART" id="SM00406">
    <property type="entry name" value="IGv"/>
    <property type="match status" value="1"/>
</dbReference>
<dbReference type="SMART" id="SM00409">
    <property type="entry name" value="IG"/>
    <property type="match status" value="1"/>
</dbReference>
<organism evidence="3 4">
    <name type="scientific">Naja naja</name>
    <name type="common">Indian cobra</name>
    <dbReference type="NCBI Taxonomy" id="35670"/>
    <lineage>
        <taxon>Eukaryota</taxon>
        <taxon>Metazoa</taxon>
        <taxon>Chordata</taxon>
        <taxon>Craniata</taxon>
        <taxon>Vertebrata</taxon>
        <taxon>Euteleostomi</taxon>
        <taxon>Lepidosauria</taxon>
        <taxon>Squamata</taxon>
        <taxon>Bifurcata</taxon>
        <taxon>Unidentata</taxon>
        <taxon>Episquamata</taxon>
        <taxon>Toxicofera</taxon>
        <taxon>Serpentes</taxon>
        <taxon>Colubroidea</taxon>
        <taxon>Elapidae</taxon>
        <taxon>Elapinae</taxon>
        <taxon>Naja</taxon>
    </lineage>
</organism>
<name>A0A8C6VND1_NAJNA</name>
<dbReference type="InterPro" id="IPR003599">
    <property type="entry name" value="Ig_sub"/>
</dbReference>
<keyword evidence="4" id="KW-1185">Reference proteome</keyword>